<comment type="caution">
    <text evidence="1">The sequence shown here is derived from an EMBL/GenBank/DDBJ whole genome shotgun (WGS) entry which is preliminary data.</text>
</comment>
<protein>
    <submittedName>
        <fullName evidence="1">Transporter substrate-binding protein</fullName>
    </submittedName>
</protein>
<evidence type="ECO:0000313" key="1">
    <source>
        <dbReference type="EMBL" id="NNU82038.1"/>
    </source>
</evidence>
<dbReference type="PANTHER" id="PTHR47628">
    <property type="match status" value="1"/>
</dbReference>
<proteinExistence type="predicted"/>
<dbReference type="Gene3D" id="3.40.50.2300">
    <property type="match status" value="2"/>
</dbReference>
<dbReference type="AlphaFoldDB" id="A0A849L6A0"/>
<dbReference type="SUPFAM" id="SSF53822">
    <property type="entry name" value="Periplasmic binding protein-like I"/>
    <property type="match status" value="1"/>
</dbReference>
<keyword evidence="2" id="KW-1185">Reference proteome</keyword>
<reference evidence="1 2" key="1">
    <citation type="submission" date="2020-05" db="EMBL/GenBank/DDBJ databases">
        <title>Gimesia benthica sp. nov., a novel planctomycete isolated from a deep-sea water sample of the Northwest Indian Ocean.</title>
        <authorList>
            <person name="Wang J."/>
            <person name="Ruan C."/>
            <person name="Song L."/>
            <person name="Zhu Y."/>
            <person name="Li A."/>
            <person name="Zheng X."/>
            <person name="Wang L."/>
            <person name="Lu Z."/>
            <person name="Huang Y."/>
            <person name="Du W."/>
            <person name="Zhou Y."/>
            <person name="Huang L."/>
            <person name="Dai X."/>
        </authorList>
    </citation>
    <scope>NUCLEOTIDE SEQUENCE [LARGE SCALE GENOMIC DNA]</scope>
    <source>
        <strain evidence="1 2">YYQ-30</strain>
    </source>
</reference>
<organism evidence="1 2">
    <name type="scientific">Halovulum dunhuangense</name>
    <dbReference type="NCBI Taxonomy" id="1505036"/>
    <lineage>
        <taxon>Bacteria</taxon>
        <taxon>Pseudomonadati</taxon>
        <taxon>Pseudomonadota</taxon>
        <taxon>Alphaproteobacteria</taxon>
        <taxon>Rhodobacterales</taxon>
        <taxon>Paracoccaceae</taxon>
        <taxon>Halovulum</taxon>
    </lineage>
</organism>
<evidence type="ECO:0000313" key="2">
    <source>
        <dbReference type="Proteomes" id="UP000572377"/>
    </source>
</evidence>
<accession>A0A849L6A0</accession>
<gene>
    <name evidence="1" type="ORF">HMH01_16490</name>
</gene>
<dbReference type="RefSeq" id="WP_171326900.1">
    <property type="nucleotide sequence ID" value="NZ_JABFBC010000004.1"/>
</dbReference>
<name>A0A849L6A0_9RHOB</name>
<dbReference type="Pfam" id="PF13433">
    <property type="entry name" value="Peripla_BP_5"/>
    <property type="match status" value="1"/>
</dbReference>
<dbReference type="Proteomes" id="UP000572377">
    <property type="component" value="Unassembled WGS sequence"/>
</dbReference>
<dbReference type="EMBL" id="JABFBC010000004">
    <property type="protein sequence ID" value="NNU82038.1"/>
    <property type="molecule type" value="Genomic_DNA"/>
</dbReference>
<dbReference type="InterPro" id="IPR028082">
    <property type="entry name" value="Peripla_BP_I"/>
</dbReference>
<dbReference type="PANTHER" id="PTHR47628:SF1">
    <property type="entry name" value="ALIPHATIC AMIDASE EXPRESSION-REGULATING PROTEIN"/>
    <property type="match status" value="1"/>
</dbReference>
<sequence length="389" mass="42385">MGPAGIRASRLHGIQPDPGQTRGAFVWGSRALRIEIGILFSREGSYRRLSEACRTGALAAVEAVNADPSLPIELVPVERDPQGNVDRYGLLCAEILRDTSARHIVGCVTSWSRKEVIPTLEKLGGSLWYPCPYEGFETSDRVVYANACANQHLLPLLTWAFARYGRNGYLTGSNYIWGWEMNRVARDMISESGGEVAGERYLPLGEEDVGRLIDEIRATRPDFILNNLIGPSSYSFLVAYRALGAEDAHFTPARCPVLSCNLTECETEALGPAAEGLISAGPYFRAGDAPHGSAFEAAAHEAVRTLALRLLRCANPTEATLPELLGLRVEGGLRIDTGTHHAALPVVIAQMEAGVFRVLERWDSVVADPYLCNRDRQLTAPRASLSVVK</sequence>